<feature type="transmembrane region" description="Helical" evidence="1">
    <location>
        <begin position="12"/>
        <end position="43"/>
    </location>
</feature>
<evidence type="ECO:0000313" key="3">
    <source>
        <dbReference type="Proteomes" id="UP000006681"/>
    </source>
</evidence>
<keyword evidence="1" id="KW-0472">Membrane</keyword>
<evidence type="ECO:0000256" key="1">
    <source>
        <dbReference type="SAM" id="Phobius"/>
    </source>
</evidence>
<proteinExistence type="predicted"/>
<dbReference type="Proteomes" id="UP000006681">
    <property type="component" value="Chromosome"/>
</dbReference>
<dbReference type="EMBL" id="CP002100">
    <property type="protein sequence ID" value="ADN49522.1"/>
    <property type="molecule type" value="Genomic_DNA"/>
</dbReference>
<reference evidence="3" key="2">
    <citation type="journal article" date="2010" name="Stand. Genomic Sci.">
        <title>Complete genome sequence of Vulcanisaeta distributa type strain (IC-017T).</title>
        <authorList>
            <person name="Mavromatis K."/>
            <person name="Sikorski J."/>
            <person name="Pabst E."/>
            <person name="Teshima H."/>
            <person name="Lapidus A."/>
            <person name="Lucas S."/>
            <person name="Nolan M."/>
            <person name="Glavina Del Rio T."/>
            <person name="Cheng J."/>
            <person name="Bruce D."/>
            <person name="Goodwin L."/>
            <person name="Pitluck S."/>
            <person name="Liolios K."/>
            <person name="Ivanova N."/>
            <person name="Mikhailova N."/>
            <person name="Pati A."/>
            <person name="Chen A."/>
            <person name="Palaniappan K."/>
            <person name="Land M."/>
            <person name="Hauser L."/>
            <person name="Chang Y."/>
            <person name="Jeffries C."/>
            <person name="Rohde M."/>
            <person name="Spring S."/>
            <person name="Goker M."/>
            <person name="Wirth R."/>
            <person name="Woyke T."/>
            <person name="Bristow J."/>
            <person name="Eisen J."/>
            <person name="Markowitz V."/>
            <person name="Hugenholtz P."/>
            <person name="Klenk H."/>
            <person name="Kyrpides N."/>
        </authorList>
    </citation>
    <scope>NUCLEOTIDE SEQUENCE [LARGE SCALE GENOMIC DNA]</scope>
    <source>
        <strain evidence="3">DSM 14429 / JCM 11212 / NBRC 100878 / IC-017</strain>
    </source>
</reference>
<gene>
    <name evidence="2" type="ordered locus">Vdis_0109</name>
</gene>
<reference evidence="2 3" key="1">
    <citation type="journal article" date="2010" name="Stand. Genomic Sci.">
        <title>Complete genome sequence of Vulcanisaeta distributa type strain (IC-017).</title>
        <authorList>
            <person name="Mavromatis K."/>
            <person name="Sikorski J."/>
            <person name="Pabst E."/>
            <person name="Teshima H."/>
            <person name="Lapidus A."/>
            <person name="Lucas S."/>
            <person name="Nolan M."/>
            <person name="Glavina Del Rio T."/>
            <person name="Cheng J.F."/>
            <person name="Bruce D."/>
            <person name="Goodwin L."/>
            <person name="Pitluck S."/>
            <person name="Liolios K."/>
            <person name="Ivanova N."/>
            <person name="Mikhailova N."/>
            <person name="Pati A."/>
            <person name="Chen A."/>
            <person name="Palaniappan K."/>
            <person name="Land M."/>
            <person name="Hauser L."/>
            <person name="Chang Y.J."/>
            <person name="Jeffries C.D."/>
            <person name="Rohde M."/>
            <person name="Spring S."/>
            <person name="Goker M."/>
            <person name="Wirth R."/>
            <person name="Woyke T."/>
            <person name="Bristow J."/>
            <person name="Eisen J.A."/>
            <person name="Markowitz V."/>
            <person name="Hugenholtz P."/>
            <person name="Klenk H.P."/>
            <person name="Kyrpides N.C."/>
        </authorList>
    </citation>
    <scope>NUCLEOTIDE SEQUENCE [LARGE SCALE GENOMIC DNA]</scope>
    <source>
        <strain evidence="3">DSM 14429 / JCM 11212 / NBRC 100878 / IC-017</strain>
    </source>
</reference>
<keyword evidence="1" id="KW-0812">Transmembrane</keyword>
<dbReference type="AlphaFoldDB" id="E1QSC9"/>
<dbReference type="STRING" id="572478.Vdis_0109"/>
<name>E1QSC9_VULDI</name>
<dbReference type="KEGG" id="vdi:Vdis_0109"/>
<protein>
    <submittedName>
        <fullName evidence="2">Uncharacterized protein</fullName>
    </submittedName>
</protein>
<accession>E1QSC9</accession>
<sequence length="98" mass="11366">MQQLRRRLRIPDWIFTILLLVFTILFAFILLLSVISIGISITIVQLPLPSSFRSVFAAIIVLIIFINIYLISVYWSAHKLISPRGNKLFLFNNILFCN</sequence>
<keyword evidence="1" id="KW-1133">Transmembrane helix</keyword>
<dbReference type="HOGENOM" id="CLU_2327405_0_0_2"/>
<organism evidence="2 3">
    <name type="scientific">Vulcanisaeta distributa (strain DSM 14429 / JCM 11212 / NBRC 100878 / IC-017)</name>
    <dbReference type="NCBI Taxonomy" id="572478"/>
    <lineage>
        <taxon>Archaea</taxon>
        <taxon>Thermoproteota</taxon>
        <taxon>Thermoprotei</taxon>
        <taxon>Thermoproteales</taxon>
        <taxon>Thermoproteaceae</taxon>
        <taxon>Vulcanisaeta</taxon>
    </lineage>
</organism>
<keyword evidence="3" id="KW-1185">Reference proteome</keyword>
<evidence type="ECO:0000313" key="2">
    <source>
        <dbReference type="EMBL" id="ADN49522.1"/>
    </source>
</evidence>
<feature type="transmembrane region" description="Helical" evidence="1">
    <location>
        <begin position="55"/>
        <end position="77"/>
    </location>
</feature>